<keyword evidence="6" id="KW-0408">Iron</keyword>
<dbReference type="EMBL" id="NBVN01000002">
    <property type="protein sequence ID" value="PUA33671.1"/>
    <property type="molecule type" value="Genomic_DNA"/>
</dbReference>
<dbReference type="InterPro" id="IPR013985">
    <property type="entry name" value="Ald_Fedxn_OxRdtase_dom3"/>
</dbReference>
<accession>A0A2R7Y801</accession>
<dbReference type="SUPFAM" id="SSF56228">
    <property type="entry name" value="Aldehyde ferredoxin oxidoreductase, N-terminal domain"/>
    <property type="match status" value="1"/>
</dbReference>
<keyword evidence="3" id="KW-0004">4Fe-4S</keyword>
<dbReference type="Pfam" id="PF01314">
    <property type="entry name" value="AFOR_C"/>
    <property type="match status" value="1"/>
</dbReference>
<evidence type="ECO:0000256" key="5">
    <source>
        <dbReference type="ARBA" id="ARBA00023002"/>
    </source>
</evidence>
<dbReference type="InterPro" id="IPR013984">
    <property type="entry name" value="Ald_Fedxn_OxRdtase_dom2"/>
</dbReference>
<dbReference type="GO" id="GO:0009055">
    <property type="term" value="F:electron transfer activity"/>
    <property type="evidence" value="ECO:0007669"/>
    <property type="project" value="InterPro"/>
</dbReference>
<dbReference type="Gene3D" id="3.60.9.10">
    <property type="entry name" value="Aldehyde ferredoxin oxidoreductase, N-terminal domain"/>
    <property type="match status" value="1"/>
</dbReference>
<dbReference type="Proteomes" id="UP000244093">
    <property type="component" value="Unassembled WGS sequence"/>
</dbReference>
<comment type="similarity">
    <text evidence="2">Belongs to the AOR/FOR family.</text>
</comment>
<evidence type="ECO:0000256" key="4">
    <source>
        <dbReference type="ARBA" id="ARBA00022723"/>
    </source>
</evidence>
<dbReference type="InterPro" id="IPR036503">
    <property type="entry name" value="Ald_Fedxn_OxRdtase_N_sf"/>
</dbReference>
<dbReference type="Gene3D" id="1.10.569.10">
    <property type="entry name" value="Aldehyde Ferredoxin Oxidoreductase Protein, subunit A, domain 2"/>
    <property type="match status" value="1"/>
</dbReference>
<evidence type="ECO:0000256" key="2">
    <source>
        <dbReference type="ARBA" id="ARBA00011032"/>
    </source>
</evidence>
<dbReference type="GO" id="GO:0016625">
    <property type="term" value="F:oxidoreductase activity, acting on the aldehyde or oxo group of donors, iron-sulfur protein as acceptor"/>
    <property type="evidence" value="ECO:0007669"/>
    <property type="project" value="InterPro"/>
</dbReference>
<evidence type="ECO:0000256" key="1">
    <source>
        <dbReference type="ARBA" id="ARBA00001966"/>
    </source>
</evidence>
<dbReference type="InterPro" id="IPR036021">
    <property type="entry name" value="Tungsten_al_ferr_oxy-like_C"/>
</dbReference>
<keyword evidence="7" id="KW-0411">Iron-sulfur</keyword>
<name>A0A2R7Y801_9CREN</name>
<evidence type="ECO:0000259" key="9">
    <source>
        <dbReference type="SMART" id="SM00790"/>
    </source>
</evidence>
<evidence type="ECO:0000256" key="7">
    <source>
        <dbReference type="ARBA" id="ARBA00023014"/>
    </source>
</evidence>
<reference evidence="10 11" key="1">
    <citation type="journal article" date="2018" name="Syst. Appl. Microbiol.">
        <title>A new symbiotic nanoarchaeote (Candidatus Nanoclepta minutus) and its host (Zestosphaera tikiterensis gen. nov., sp. nov.) from a New Zealand hot spring.</title>
        <authorList>
            <person name="St John E."/>
            <person name="Liu Y."/>
            <person name="Podar M."/>
            <person name="Stott M.B."/>
            <person name="Meneghin J."/>
            <person name="Chen Z."/>
            <person name="Lagutin K."/>
            <person name="Mitchell K."/>
            <person name="Reysenbach A.L."/>
        </authorList>
    </citation>
    <scope>NUCLEOTIDE SEQUENCE [LARGE SCALE GENOMIC DNA]</scope>
    <source>
        <strain evidence="10">NZ3</strain>
    </source>
</reference>
<dbReference type="InterPro" id="IPR051919">
    <property type="entry name" value="W-dependent_AOR"/>
</dbReference>
<evidence type="ECO:0000256" key="3">
    <source>
        <dbReference type="ARBA" id="ARBA00022485"/>
    </source>
</evidence>
<dbReference type="GO" id="GO:0051539">
    <property type="term" value="F:4 iron, 4 sulfur cluster binding"/>
    <property type="evidence" value="ECO:0007669"/>
    <property type="project" value="UniProtKB-KW"/>
</dbReference>
<dbReference type="AlphaFoldDB" id="A0A2R7Y801"/>
<gene>
    <name evidence="10" type="ORF">B7O98_04465</name>
</gene>
<organism evidence="10 11">
    <name type="scientific">Zestosphaera tikiterensis</name>
    <dbReference type="NCBI Taxonomy" id="1973259"/>
    <lineage>
        <taxon>Archaea</taxon>
        <taxon>Thermoproteota</taxon>
        <taxon>Thermoprotei</taxon>
        <taxon>Desulfurococcales</taxon>
        <taxon>Desulfurococcaceae</taxon>
        <taxon>Zestosphaera</taxon>
    </lineage>
</organism>
<dbReference type="Pfam" id="PF02730">
    <property type="entry name" value="AFOR_N"/>
    <property type="match status" value="1"/>
</dbReference>
<keyword evidence="5" id="KW-0560">Oxidoreductase</keyword>
<evidence type="ECO:0000313" key="11">
    <source>
        <dbReference type="Proteomes" id="UP000244093"/>
    </source>
</evidence>
<evidence type="ECO:0000256" key="8">
    <source>
        <dbReference type="ARBA" id="ARBA00049934"/>
    </source>
</evidence>
<comment type="cofactor">
    <cofactor evidence="1">
        <name>[4Fe-4S] cluster</name>
        <dbReference type="ChEBI" id="CHEBI:49883"/>
    </cofactor>
</comment>
<dbReference type="SMART" id="SM00790">
    <property type="entry name" value="AFOR_N"/>
    <property type="match status" value="1"/>
</dbReference>
<proteinExistence type="inferred from homology"/>
<dbReference type="InterPro" id="IPR013983">
    <property type="entry name" value="Ald_Fedxn_OxRdtase_N"/>
</dbReference>
<dbReference type="PANTHER" id="PTHR30038:SF7">
    <property type="entry name" value="TUNGSTEN-CONTAINING GLYCERALDEHYDE-3-PHOSPHATE:FERREDOXIN OXIDOREDUCTASE"/>
    <property type="match status" value="1"/>
</dbReference>
<sequence>MSYFGLTGNLLDVDLSTGKTSVSKVHRITYRMFLGGRGLATYILWRELGRKWRQVDPLSPENLLIVMTGPLTGYYPGIKLVVSGKSPQSNGVVGSAISTDVAYALKSAGYDGLIVRGASKDPVYIYVEDDKVEVRDAGRLWGLKGSEFLEALRKDLGRDLPSLYIGPAGENLVRTSVVMSRWFHAAGYGGYGAVMGSKKLKAIVVKGSGPLPKVANPEEFLKLRYEVLDKVSQRKTFRQWGTTAGLWSTGHDTSSEPIKNWIEEWHDNTEFSHVVMERKYWVKNPWADWGCPLACMKVSKVSIDGKTYYTDGPDYEMGAYLGSNLGVFKVEEATALSSLADELGLCGIQTGNALGFALELYERGYLSREDLGYELSWGDFKCLSRLLEDVAFRRGFGAVLAEGTYRAALKIAELKKVGVDELLQYAVQVKGVGVGAHGIRSRKDYPQPIAYAASVQGGDHTSVAGLPANSEESEAWAVLIDSGVVCMFTAIDDTTMIKYLNAVTGWNLSKEEFYGVIAPRILSLQRILLLLGGSDVVWDPRKHDDNPPRFYEPLPSGPYKGAKGDSEEVKSKLKEYYLSLGWDELGIPTEETLKKLGLYDAVEVVRNLRKELTT</sequence>
<dbReference type="SUPFAM" id="SSF48310">
    <property type="entry name" value="Aldehyde ferredoxin oxidoreductase, C-terminal domains"/>
    <property type="match status" value="1"/>
</dbReference>
<comment type="caution">
    <text evidence="10">The sequence shown here is derived from an EMBL/GenBank/DDBJ whole genome shotgun (WGS) entry which is preliminary data.</text>
</comment>
<feature type="domain" description="Aldehyde ferredoxin oxidoreductase N-terminal" evidence="9">
    <location>
        <begin position="6"/>
        <end position="209"/>
    </location>
</feature>
<dbReference type="GO" id="GO:0046872">
    <property type="term" value="F:metal ion binding"/>
    <property type="evidence" value="ECO:0007669"/>
    <property type="project" value="UniProtKB-KW"/>
</dbReference>
<protein>
    <submittedName>
        <fullName evidence="10">Aldehyde ferredoxin oxidoreductase</fullName>
    </submittedName>
</protein>
<keyword evidence="4" id="KW-0479">Metal-binding</keyword>
<evidence type="ECO:0000313" key="10">
    <source>
        <dbReference type="EMBL" id="PUA33671.1"/>
    </source>
</evidence>
<comment type="cofactor">
    <cofactor evidence="8">
        <name>tungstopterin</name>
        <dbReference type="ChEBI" id="CHEBI:30402"/>
    </cofactor>
</comment>
<dbReference type="PANTHER" id="PTHR30038">
    <property type="entry name" value="ALDEHYDE FERREDOXIN OXIDOREDUCTASE"/>
    <property type="match status" value="1"/>
</dbReference>
<dbReference type="InterPro" id="IPR001203">
    <property type="entry name" value="OxRdtase_Ald_Fedxn_C"/>
</dbReference>
<evidence type="ECO:0000256" key="6">
    <source>
        <dbReference type="ARBA" id="ARBA00023004"/>
    </source>
</evidence>
<dbReference type="Gene3D" id="1.10.599.10">
    <property type="entry name" value="Aldehyde Ferredoxin Oxidoreductase Protein, subunit A, domain 3"/>
    <property type="match status" value="1"/>
</dbReference>